<keyword evidence="3" id="KW-1185">Reference proteome</keyword>
<dbReference type="EMBL" id="JAZHXJ010003267">
    <property type="protein sequence ID" value="KAL1835285.1"/>
    <property type="molecule type" value="Genomic_DNA"/>
</dbReference>
<proteinExistence type="predicted"/>
<organism evidence="2 3">
    <name type="scientific">Phialemonium thermophilum</name>
    <dbReference type="NCBI Taxonomy" id="223376"/>
    <lineage>
        <taxon>Eukaryota</taxon>
        <taxon>Fungi</taxon>
        <taxon>Dikarya</taxon>
        <taxon>Ascomycota</taxon>
        <taxon>Pezizomycotina</taxon>
        <taxon>Sordariomycetes</taxon>
        <taxon>Sordariomycetidae</taxon>
        <taxon>Cephalothecales</taxon>
        <taxon>Cephalothecaceae</taxon>
        <taxon>Phialemonium</taxon>
    </lineage>
</organism>
<feature type="region of interest" description="Disordered" evidence="1">
    <location>
        <begin position="56"/>
        <end position="90"/>
    </location>
</feature>
<evidence type="ECO:0000256" key="1">
    <source>
        <dbReference type="SAM" id="MobiDB-lite"/>
    </source>
</evidence>
<comment type="caution">
    <text evidence="2">The sequence shown here is derived from an EMBL/GenBank/DDBJ whole genome shotgun (WGS) entry which is preliminary data.</text>
</comment>
<feature type="compositionally biased region" description="Basic and acidic residues" evidence="1">
    <location>
        <begin position="1"/>
        <end position="13"/>
    </location>
</feature>
<evidence type="ECO:0000313" key="3">
    <source>
        <dbReference type="Proteomes" id="UP001586593"/>
    </source>
</evidence>
<reference evidence="2 3" key="1">
    <citation type="journal article" date="2024" name="Commun. Biol.">
        <title>Comparative genomic analysis of thermophilic fungi reveals convergent evolutionary adaptations and gene losses.</title>
        <authorList>
            <person name="Steindorff A.S."/>
            <person name="Aguilar-Pontes M.V."/>
            <person name="Robinson A.J."/>
            <person name="Andreopoulos B."/>
            <person name="LaButti K."/>
            <person name="Kuo A."/>
            <person name="Mondo S."/>
            <person name="Riley R."/>
            <person name="Otillar R."/>
            <person name="Haridas S."/>
            <person name="Lipzen A."/>
            <person name="Grimwood J."/>
            <person name="Schmutz J."/>
            <person name="Clum A."/>
            <person name="Reid I.D."/>
            <person name="Moisan M.C."/>
            <person name="Butler G."/>
            <person name="Nguyen T.T.M."/>
            <person name="Dewar K."/>
            <person name="Conant G."/>
            <person name="Drula E."/>
            <person name="Henrissat B."/>
            <person name="Hansel C."/>
            <person name="Singer S."/>
            <person name="Hutchinson M.I."/>
            <person name="de Vries R.P."/>
            <person name="Natvig D.O."/>
            <person name="Powell A.J."/>
            <person name="Tsang A."/>
            <person name="Grigoriev I.V."/>
        </authorList>
    </citation>
    <scope>NUCLEOTIDE SEQUENCE [LARGE SCALE GENOMIC DNA]</scope>
    <source>
        <strain evidence="2 3">ATCC 24622</strain>
    </source>
</reference>
<sequence length="90" mass="10115">MATYEARGDHGDKGFGAAAGAAAGHDGPLPPRIRGRRPVTDYGATIVHWMRHRQPRYKGSYKGELERPSPSYIVDVSRTRPHTHTHRERE</sequence>
<gene>
    <name evidence="2" type="ORF">VTK73DRAFT_5829</name>
</gene>
<name>A0ABR3V102_9PEZI</name>
<evidence type="ECO:0000313" key="2">
    <source>
        <dbReference type="EMBL" id="KAL1835285.1"/>
    </source>
</evidence>
<dbReference type="Proteomes" id="UP001586593">
    <property type="component" value="Unassembled WGS sequence"/>
</dbReference>
<feature type="compositionally biased region" description="Low complexity" evidence="1">
    <location>
        <begin position="15"/>
        <end position="27"/>
    </location>
</feature>
<feature type="region of interest" description="Disordered" evidence="1">
    <location>
        <begin position="1"/>
        <end position="37"/>
    </location>
</feature>
<protein>
    <submittedName>
        <fullName evidence="2">Uncharacterized protein</fullName>
    </submittedName>
</protein>
<accession>A0ABR3V102</accession>
<feature type="compositionally biased region" description="Basic residues" evidence="1">
    <location>
        <begin position="79"/>
        <end position="90"/>
    </location>
</feature>